<keyword evidence="1" id="KW-1133">Transmembrane helix</keyword>
<dbReference type="KEGG" id="mama:GII36_04895"/>
<dbReference type="AlphaFoldDB" id="A0A857MM25"/>
<reference evidence="2" key="1">
    <citation type="journal article" date="2021" name="Nat. Microbiol.">
        <title>Cocultivation of an ultrasmall environmental parasitic bacterium with lytic ability against bacteria associated with wastewater foams.</title>
        <authorList>
            <person name="Batinovic S."/>
            <person name="Rose J.J.A."/>
            <person name="Ratcliffe J."/>
            <person name="Seviour R.J."/>
            <person name="Petrovski S."/>
        </authorList>
    </citation>
    <scope>NUCLEOTIDE SEQUENCE</scope>
    <source>
        <strain evidence="2">JR1</strain>
    </source>
</reference>
<protein>
    <submittedName>
        <fullName evidence="2">Prepilin-type N-terminal cleavage/methylation domain-containing protein</fullName>
    </submittedName>
</protein>
<keyword evidence="1" id="KW-0472">Membrane</keyword>
<dbReference type="SUPFAM" id="SSF54523">
    <property type="entry name" value="Pili subunits"/>
    <property type="match status" value="1"/>
</dbReference>
<accession>A0A857MM25</accession>
<dbReference type="Gene3D" id="3.30.700.10">
    <property type="entry name" value="Glycoprotein, Type 4 Pilin"/>
    <property type="match status" value="1"/>
</dbReference>
<organism evidence="2 3">
    <name type="scientific">Candidatus Mycosynbacter amalyticus</name>
    <dbReference type="NCBI Taxonomy" id="2665156"/>
    <lineage>
        <taxon>Bacteria</taxon>
        <taxon>Candidatus Saccharimonadota</taxon>
        <taxon>Candidatus Saccharimonadota incertae sedis</taxon>
        <taxon>Candidatus Mycosynbacter</taxon>
    </lineage>
</organism>
<dbReference type="NCBIfam" id="TIGR02532">
    <property type="entry name" value="IV_pilin_GFxxxE"/>
    <property type="match status" value="1"/>
</dbReference>
<dbReference type="Pfam" id="PF07963">
    <property type="entry name" value="N_methyl"/>
    <property type="match status" value="1"/>
</dbReference>
<name>A0A857MM25_9BACT</name>
<gene>
    <name evidence="2" type="ORF">GII36_04895</name>
</gene>
<dbReference type="InterPro" id="IPR045584">
    <property type="entry name" value="Pilin-like"/>
</dbReference>
<proteinExistence type="predicted"/>
<evidence type="ECO:0000313" key="3">
    <source>
        <dbReference type="Proteomes" id="UP001059824"/>
    </source>
</evidence>
<evidence type="ECO:0000313" key="2">
    <source>
        <dbReference type="EMBL" id="QHN43158.1"/>
    </source>
</evidence>
<dbReference type="EMBL" id="CP045921">
    <property type="protein sequence ID" value="QHN43158.1"/>
    <property type="molecule type" value="Genomic_DNA"/>
</dbReference>
<dbReference type="InterPro" id="IPR012902">
    <property type="entry name" value="N_methyl_site"/>
</dbReference>
<feature type="transmembrane region" description="Helical" evidence="1">
    <location>
        <begin position="7"/>
        <end position="30"/>
    </location>
</feature>
<keyword evidence="1" id="KW-0812">Transmembrane</keyword>
<keyword evidence="3" id="KW-1185">Reference proteome</keyword>
<evidence type="ECO:0000256" key="1">
    <source>
        <dbReference type="SAM" id="Phobius"/>
    </source>
</evidence>
<sequence>MYMRKSAGFTIIELLVVVVLFLSMCGLFLYQKNTIEAVARDDRRKADINTMYHNLEKVYYPAHQSYPDTLNTTTLPSVQADTFKDPAGLAVNELRIDNSVLGTTTRSTYTYEPTNCKNNQCSGYTLRADLEKEADYVRTSVHGNKK</sequence>
<dbReference type="Proteomes" id="UP001059824">
    <property type="component" value="Chromosome"/>
</dbReference>